<proteinExistence type="predicted"/>
<dbReference type="SUPFAM" id="SSF160443">
    <property type="entry name" value="SMR domain-like"/>
    <property type="match status" value="1"/>
</dbReference>
<accession>A0A0C1MMR0</accession>
<dbReference type="EMBL" id="JWIC01000004">
    <property type="protein sequence ID" value="KID58354.1"/>
    <property type="molecule type" value="Genomic_DNA"/>
</dbReference>
<dbReference type="Proteomes" id="UP000031327">
    <property type="component" value="Unassembled WGS sequence"/>
</dbReference>
<dbReference type="PANTHER" id="PTHR35562:SF2">
    <property type="entry name" value="DNA ENDONUCLEASE SMRA-RELATED"/>
    <property type="match status" value="1"/>
</dbReference>
<dbReference type="InterPro" id="IPR002625">
    <property type="entry name" value="Smr_dom"/>
</dbReference>
<evidence type="ECO:0000259" key="1">
    <source>
        <dbReference type="PROSITE" id="PS50828"/>
    </source>
</evidence>
<comment type="caution">
    <text evidence="2">The sequence shown here is derived from an EMBL/GenBank/DDBJ whole genome shotgun (WGS) entry which is preliminary data.</text>
</comment>
<dbReference type="PANTHER" id="PTHR35562">
    <property type="entry name" value="DNA ENDONUCLEASE SMRA-RELATED"/>
    <property type="match status" value="1"/>
</dbReference>
<dbReference type="SMART" id="SM00463">
    <property type="entry name" value="SMR"/>
    <property type="match status" value="1"/>
</dbReference>
<dbReference type="GO" id="GO:0004520">
    <property type="term" value="F:DNA endonuclease activity"/>
    <property type="evidence" value="ECO:0007669"/>
    <property type="project" value="TreeGrafter"/>
</dbReference>
<gene>
    <name evidence="2" type="ORF">JF50_06700</name>
</gene>
<reference evidence="2 3" key="1">
    <citation type="submission" date="2014-12" db="EMBL/GenBank/DDBJ databases">
        <title>Draft Genome Sequence of Pseudoalteromonas luteoviolacea HI1.</title>
        <authorList>
            <person name="Asahina A.Y."/>
            <person name="Hadfield M.G."/>
        </authorList>
    </citation>
    <scope>NUCLEOTIDE SEQUENCE [LARGE SCALE GENOMIC DNA]</scope>
    <source>
        <strain evidence="2 3">HI1</strain>
    </source>
</reference>
<dbReference type="InterPro" id="IPR047688">
    <property type="entry name" value="Endonuc_SmrA"/>
</dbReference>
<dbReference type="Gene3D" id="3.30.1370.110">
    <property type="match status" value="1"/>
</dbReference>
<dbReference type="AlphaFoldDB" id="A0A0C1MMR0"/>
<organism evidence="2 3">
    <name type="scientific">Pseudoalteromonas luteoviolacea</name>
    <dbReference type="NCBI Taxonomy" id="43657"/>
    <lineage>
        <taxon>Bacteria</taxon>
        <taxon>Pseudomonadati</taxon>
        <taxon>Pseudomonadota</taxon>
        <taxon>Gammaproteobacteria</taxon>
        <taxon>Alteromonadales</taxon>
        <taxon>Pseudoalteromonadaceae</taxon>
        <taxon>Pseudoalteromonas</taxon>
    </lineage>
</organism>
<feature type="domain" description="Smr" evidence="1">
    <location>
        <begin position="96"/>
        <end position="177"/>
    </location>
</feature>
<sequence>MAMTDEELFLASMGDVVPLAQDNRAQLKQQKNQPTDAQLARREAAQKELDFDPNFLSTEYVDLLDPYDQLGYKKDGVQEGVYKNLRLGKYQIDATLDLHGKSFVEARQAMFEFVTDCQKRNIRVLLIRHGIGLKSKPFPAILKSYCNKWLQEMPNVLAFHSALTCHGGSGSTYTLLKKSDEKKLENREIHAKR</sequence>
<dbReference type="OrthoDB" id="9808881at2"/>
<dbReference type="RefSeq" id="WP_039608648.1">
    <property type="nucleotide sequence ID" value="NZ_JWIC01000004.1"/>
</dbReference>
<dbReference type="NCBIfam" id="NF033154">
    <property type="entry name" value="endonuc_SmrA"/>
    <property type="match status" value="1"/>
</dbReference>
<dbReference type="Pfam" id="PF01713">
    <property type="entry name" value="Smr"/>
    <property type="match status" value="1"/>
</dbReference>
<evidence type="ECO:0000313" key="2">
    <source>
        <dbReference type="EMBL" id="KID58354.1"/>
    </source>
</evidence>
<dbReference type="InterPro" id="IPR036063">
    <property type="entry name" value="Smr_dom_sf"/>
</dbReference>
<evidence type="ECO:0000313" key="3">
    <source>
        <dbReference type="Proteomes" id="UP000031327"/>
    </source>
</evidence>
<dbReference type="PROSITE" id="PS50828">
    <property type="entry name" value="SMR"/>
    <property type="match status" value="1"/>
</dbReference>
<protein>
    <submittedName>
        <fullName evidence="2">DNA mismatch repair protein MutS</fullName>
    </submittedName>
</protein>
<name>A0A0C1MMR0_9GAMM</name>